<comment type="caution">
    <text evidence="1">The sequence shown here is derived from an EMBL/GenBank/DDBJ whole genome shotgun (WGS) entry which is preliminary data.</text>
</comment>
<organism evidence="1 2">
    <name type="scientific">Streptomyces lonegramiae</name>
    <dbReference type="NCBI Taxonomy" id="3075524"/>
    <lineage>
        <taxon>Bacteria</taxon>
        <taxon>Bacillati</taxon>
        <taxon>Actinomycetota</taxon>
        <taxon>Actinomycetes</taxon>
        <taxon>Kitasatosporales</taxon>
        <taxon>Streptomycetaceae</taxon>
        <taxon>Streptomyces</taxon>
    </lineage>
</organism>
<accession>A0ABU2XTP4</accession>
<protein>
    <recommendedName>
        <fullName evidence="3">ApeA N-terminal domain-containing protein</fullName>
    </recommendedName>
</protein>
<keyword evidence="2" id="KW-1185">Reference proteome</keyword>
<name>A0ABU2XTP4_9ACTN</name>
<gene>
    <name evidence="1" type="ORF">RND15_42465</name>
</gene>
<dbReference type="EMBL" id="JAVRFD010000032">
    <property type="protein sequence ID" value="MDT0549291.1"/>
    <property type="molecule type" value="Genomic_DNA"/>
</dbReference>
<evidence type="ECO:0000313" key="2">
    <source>
        <dbReference type="Proteomes" id="UP001180754"/>
    </source>
</evidence>
<evidence type="ECO:0008006" key="3">
    <source>
        <dbReference type="Google" id="ProtNLM"/>
    </source>
</evidence>
<dbReference type="Proteomes" id="UP001180754">
    <property type="component" value="Unassembled WGS sequence"/>
</dbReference>
<reference evidence="1" key="1">
    <citation type="submission" date="2024-05" db="EMBL/GenBank/DDBJ databases">
        <title>30 novel species of actinomycetes from the DSMZ collection.</title>
        <authorList>
            <person name="Nouioui I."/>
        </authorList>
    </citation>
    <scope>NUCLEOTIDE SEQUENCE</scope>
    <source>
        <strain evidence="1">DSM 41529</strain>
    </source>
</reference>
<evidence type="ECO:0000313" key="1">
    <source>
        <dbReference type="EMBL" id="MDT0549291.1"/>
    </source>
</evidence>
<dbReference type="RefSeq" id="WP_311729844.1">
    <property type="nucleotide sequence ID" value="NZ_JAVRFD010000032.1"/>
</dbReference>
<sequence>MSTVQHSVQFELTHAGSARGRLKLRATHTWAGTAPGFGPVELACPAEEDLLQETLTAWVSGHGIPPMSFTGYEFRDLPRLATMTLTADGWTGTLRRRHLAVTARGRALRIEVAGRSYRYQVLGGKLRHELRREGAVVTMSRSGWRYPRTISGTGQGGVDGLDIGLAILLEGVYTRNLSFSGALYSWPGRFLSRLDDIPDF</sequence>
<proteinExistence type="predicted"/>